<keyword evidence="2" id="KW-0472">Membrane</keyword>
<feature type="region of interest" description="Disordered" evidence="1">
    <location>
        <begin position="130"/>
        <end position="166"/>
    </location>
</feature>
<reference evidence="4" key="1">
    <citation type="submission" date="2010-08" db="EMBL/GenBank/DDBJ databases">
        <authorList>
            <consortium name="Caenorhabditis japonica Sequencing Consortium"/>
            <person name="Wilson R.K."/>
        </authorList>
    </citation>
    <scope>NUCLEOTIDE SEQUENCE [LARGE SCALE GENOMIC DNA]</scope>
    <source>
        <strain evidence="4">DF5081</strain>
    </source>
</reference>
<sequence length="400" mass="45017">MDVASYFPNISAVRHEDSEETTQTQTSSIDEEKEPSSSTPMRRGIAMGGRRRHDPVLSTIPEVLSSTSILPADSSIICFLCLHKITGTVPNFIKPCQCPLVFVHTTCALDSTSFFGSTCTQCQQKYRPESTTASPTRHSLASFTSIQKKKKTSSSSPKKMPPSSDSECVLCHNQKYRTPDWPQKSDARLIQPCFCGFLVHHGCVVELLDKEKACEFCGVKFRYVKYGSFSDFCKRYSIQHVCYALVFATLLFFFVLAFRGSFVFRRNVEVSPIVLTIISIFFFCVFVFACLFTIKHTLLTRLPRFRQRYGHVTVVPYDPDVRSKKQALRSLEAARFQPCNDDGIPLNTVAVVEVLEETMTPSDLSLGEHMFGIAKNNHRITSSTPLNHKQKTSVFESSEA</sequence>
<organism evidence="3 4">
    <name type="scientific">Caenorhabditis japonica</name>
    <dbReference type="NCBI Taxonomy" id="281687"/>
    <lineage>
        <taxon>Eukaryota</taxon>
        <taxon>Metazoa</taxon>
        <taxon>Ecdysozoa</taxon>
        <taxon>Nematoda</taxon>
        <taxon>Chromadorea</taxon>
        <taxon>Rhabditida</taxon>
        <taxon>Rhabditina</taxon>
        <taxon>Rhabditomorpha</taxon>
        <taxon>Rhabditoidea</taxon>
        <taxon>Rhabditidae</taxon>
        <taxon>Peloderinae</taxon>
        <taxon>Caenorhabditis</taxon>
    </lineage>
</organism>
<dbReference type="AlphaFoldDB" id="A0A8R1DEG2"/>
<feature type="transmembrane region" description="Helical" evidence="2">
    <location>
        <begin position="241"/>
        <end position="264"/>
    </location>
</feature>
<dbReference type="EnsemblMetazoa" id="CJA00080.1">
    <property type="protein sequence ID" value="CJA00080.1"/>
    <property type="gene ID" value="WBGene00119284"/>
</dbReference>
<feature type="region of interest" description="Disordered" evidence="1">
    <location>
        <begin position="14"/>
        <end position="54"/>
    </location>
</feature>
<proteinExistence type="predicted"/>
<dbReference type="Gene3D" id="3.30.40.10">
    <property type="entry name" value="Zinc/RING finger domain, C3HC4 (zinc finger)"/>
    <property type="match status" value="1"/>
</dbReference>
<reference evidence="3" key="2">
    <citation type="submission" date="2022-06" db="UniProtKB">
        <authorList>
            <consortium name="EnsemblMetazoa"/>
        </authorList>
    </citation>
    <scope>IDENTIFICATION</scope>
    <source>
        <strain evidence="3">DF5081</strain>
    </source>
</reference>
<keyword evidence="2" id="KW-0812">Transmembrane</keyword>
<evidence type="ECO:0000256" key="2">
    <source>
        <dbReference type="SAM" id="Phobius"/>
    </source>
</evidence>
<evidence type="ECO:0000256" key="1">
    <source>
        <dbReference type="SAM" id="MobiDB-lite"/>
    </source>
</evidence>
<feature type="compositionally biased region" description="Polar residues" evidence="1">
    <location>
        <begin position="130"/>
        <end position="146"/>
    </location>
</feature>
<evidence type="ECO:0000313" key="4">
    <source>
        <dbReference type="Proteomes" id="UP000005237"/>
    </source>
</evidence>
<name>A0A8R1DEG2_CAEJA</name>
<accession>A0A8R1DEG2</accession>
<dbReference type="InterPro" id="IPR013083">
    <property type="entry name" value="Znf_RING/FYVE/PHD"/>
</dbReference>
<protein>
    <submittedName>
        <fullName evidence="3">Uncharacterized protein</fullName>
    </submittedName>
</protein>
<feature type="transmembrane region" description="Helical" evidence="2">
    <location>
        <begin position="270"/>
        <end position="294"/>
    </location>
</feature>
<dbReference type="Proteomes" id="UP000005237">
    <property type="component" value="Unassembled WGS sequence"/>
</dbReference>
<evidence type="ECO:0000313" key="3">
    <source>
        <dbReference type="EnsemblMetazoa" id="CJA00080.1"/>
    </source>
</evidence>
<keyword evidence="4" id="KW-1185">Reference proteome</keyword>
<feature type="compositionally biased region" description="Low complexity" evidence="1">
    <location>
        <begin position="153"/>
        <end position="164"/>
    </location>
</feature>
<keyword evidence="2" id="KW-1133">Transmembrane helix</keyword>